<feature type="non-terminal residue" evidence="4">
    <location>
        <position position="143"/>
    </location>
</feature>
<proteinExistence type="inferred from homology"/>
<dbReference type="Proteomes" id="UP001177140">
    <property type="component" value="Unassembled WGS sequence"/>
</dbReference>
<dbReference type="InterPro" id="IPR027356">
    <property type="entry name" value="NPH3_dom"/>
</dbReference>
<evidence type="ECO:0000313" key="5">
    <source>
        <dbReference type="Proteomes" id="UP001177140"/>
    </source>
</evidence>
<organism evidence="4 5">
    <name type="scientific">Papaver nudicaule</name>
    <name type="common">Iceland poppy</name>
    <dbReference type="NCBI Taxonomy" id="74823"/>
    <lineage>
        <taxon>Eukaryota</taxon>
        <taxon>Viridiplantae</taxon>
        <taxon>Streptophyta</taxon>
        <taxon>Embryophyta</taxon>
        <taxon>Tracheophyta</taxon>
        <taxon>Spermatophyta</taxon>
        <taxon>Magnoliopsida</taxon>
        <taxon>Ranunculales</taxon>
        <taxon>Papaveraceae</taxon>
        <taxon>Papaveroideae</taxon>
        <taxon>Papaver</taxon>
    </lineage>
</organism>
<feature type="domain" description="NPH3" evidence="3">
    <location>
        <begin position="1"/>
        <end position="143"/>
    </location>
</feature>
<accession>A0AA41VAC7</accession>
<gene>
    <name evidence="4" type="ORF">MKW94_030217</name>
</gene>
<dbReference type="PANTHER" id="PTHR32370">
    <property type="entry name" value="OS12G0117600 PROTEIN"/>
    <property type="match status" value="1"/>
</dbReference>
<keyword evidence="1" id="KW-0833">Ubl conjugation pathway</keyword>
<protein>
    <recommendedName>
        <fullName evidence="3">NPH3 domain-containing protein</fullName>
    </recommendedName>
</protein>
<dbReference type="EMBL" id="JAJJMA010177255">
    <property type="protein sequence ID" value="MCL7037281.1"/>
    <property type="molecule type" value="Genomic_DNA"/>
</dbReference>
<name>A0AA41VAC7_PAPNU</name>
<keyword evidence="5" id="KW-1185">Reference proteome</keyword>
<evidence type="ECO:0000313" key="4">
    <source>
        <dbReference type="EMBL" id="MCL7037281.1"/>
    </source>
</evidence>
<evidence type="ECO:0000256" key="2">
    <source>
        <dbReference type="PROSITE-ProRule" id="PRU00982"/>
    </source>
</evidence>
<reference evidence="4" key="1">
    <citation type="submission" date="2022-03" db="EMBL/GenBank/DDBJ databases">
        <title>A functionally conserved STORR gene fusion in Papaver species that diverged 16.8 million years ago.</title>
        <authorList>
            <person name="Catania T."/>
        </authorList>
    </citation>
    <scope>NUCLEOTIDE SEQUENCE</scope>
    <source>
        <strain evidence="4">S-191538</strain>
    </source>
</reference>
<dbReference type="Pfam" id="PF03000">
    <property type="entry name" value="NPH3"/>
    <property type="match status" value="1"/>
</dbReference>
<comment type="similarity">
    <text evidence="2">Belongs to the NPH3 family.</text>
</comment>
<sequence length="143" mass="16531">MDHFIKDLYIIKEKGVRPDLISTEEPVDDFDRFTWSVKALWMKKKFFVETLIGILPSEKNSVPCDFSLRLLRTANMVGVEMNHRAVLEKRISLQLDPATVKELMLPTFDHTCGTLLDVELVLRLVNRFLNLDEVSKRGISLVK</sequence>
<comment type="caution">
    <text evidence="4">The sequence shown here is derived from an EMBL/GenBank/DDBJ whole genome shotgun (WGS) entry which is preliminary data.</text>
</comment>
<evidence type="ECO:0000259" key="3">
    <source>
        <dbReference type="PROSITE" id="PS51649"/>
    </source>
</evidence>
<evidence type="ECO:0000256" key="1">
    <source>
        <dbReference type="ARBA" id="ARBA00022786"/>
    </source>
</evidence>
<dbReference type="PROSITE" id="PS51649">
    <property type="entry name" value="NPH3"/>
    <property type="match status" value="1"/>
</dbReference>
<dbReference type="InterPro" id="IPR043454">
    <property type="entry name" value="NPH3/RPT2-like"/>
</dbReference>
<dbReference type="AlphaFoldDB" id="A0AA41VAC7"/>